<dbReference type="AlphaFoldDB" id="A0A1D8TLW2"/>
<dbReference type="EMBL" id="CP017599">
    <property type="protein sequence ID" value="AOW98562.1"/>
    <property type="molecule type" value="Genomic_DNA"/>
</dbReference>
<name>A0A1D8TLW2_9CYAN</name>
<organism evidence="1 2">
    <name type="scientific">Moorena producens PAL-8-15-08-1</name>
    <dbReference type="NCBI Taxonomy" id="1458985"/>
    <lineage>
        <taxon>Bacteria</taxon>
        <taxon>Bacillati</taxon>
        <taxon>Cyanobacteriota</taxon>
        <taxon>Cyanophyceae</taxon>
        <taxon>Coleofasciculales</taxon>
        <taxon>Coleofasciculaceae</taxon>
        <taxon>Moorena</taxon>
    </lineage>
</organism>
<proteinExistence type="predicted"/>
<dbReference type="STRING" id="1458985.BJP34_03065"/>
<dbReference type="KEGG" id="mpro:BJP34_03065"/>
<gene>
    <name evidence="1" type="ORF">BJP34_03065</name>
</gene>
<dbReference type="OrthoDB" id="509960at2"/>
<keyword evidence="1" id="KW-0969">Cilium</keyword>
<keyword evidence="1" id="KW-0966">Cell projection</keyword>
<dbReference type="Proteomes" id="UP000177870">
    <property type="component" value="Chromosome"/>
</dbReference>
<accession>A0A1D8TLW2</accession>
<reference evidence="2" key="1">
    <citation type="submission" date="2016-10" db="EMBL/GenBank/DDBJ databases">
        <title>Comparative genomics uncovers the prolific and rare metabolic potential of the cyanobacterial genus Moorea.</title>
        <authorList>
            <person name="Leao T."/>
            <person name="Castelao G."/>
            <person name="Korobeynikov A."/>
            <person name="Monroe E.A."/>
            <person name="Podell S."/>
            <person name="Glukhov E."/>
            <person name="Allen E."/>
            <person name="Gerwick W.H."/>
            <person name="Gerwick L."/>
        </authorList>
    </citation>
    <scope>NUCLEOTIDE SEQUENCE [LARGE SCALE GENOMIC DNA]</scope>
    <source>
        <strain evidence="2">PAL-8-15-08-1</strain>
    </source>
</reference>
<evidence type="ECO:0000313" key="2">
    <source>
        <dbReference type="Proteomes" id="UP000177870"/>
    </source>
</evidence>
<keyword evidence="1" id="KW-0282">Flagellum</keyword>
<protein>
    <submittedName>
        <fullName evidence="1">Flagellar assembly protein H</fullName>
    </submittedName>
</protein>
<sequence length="326" mass="37099">MTRFIHDQFAKDYLEELLSQFGECQAPLEIRSEIRQVDVFFAPANQPPTSPEALGLLGKLATTPCLFEPFRNPVTINEIRTCLLKLLEVHTDFIRKGNRENTKLNEENYPKLWILTPTASSAILEGFGAKSDPDYWGEGIYLLPSFQRTGLVVIHKLPKTLDTLWLRMLGRGRVQQQAIDELEALPETNQFRENTLLLLSSLRSNLEVSKDLEEQDRELIMRLSPLLLEKLEAATQSGIEQGIQQGVQQGIEQGIEQGIQQGMQQGLRMERTAIIENLLRVRFNALDDQLRGIIEPMLSLSNQEFSALILQLSQLSREELLARFSD</sequence>
<dbReference type="RefSeq" id="WP_070391069.1">
    <property type="nucleotide sequence ID" value="NZ_CP017599.1"/>
</dbReference>
<evidence type="ECO:0000313" key="1">
    <source>
        <dbReference type="EMBL" id="AOW98562.1"/>
    </source>
</evidence>